<sequence length="588" mass="65562">MTDVLHAPYHRRDAHFTPGSRRQSPPTPQPRVPYSFNSRPDTSLPDSFSVGNNPSSSPEFSTVVAASPELPYTSFPTYAPASVKSPALPSFLTTPDFDDTDDFFLPAYDVGCDIITEEKTPKLSTQPQPPSESDTEETACDFSMMPRTAGDDNSIESEPTRHVDYLAHDWEEEDIWSSWRYVVSKRTAYNNSTRLENAAWRSWAKCKYQLGTVPPESLDWLKDCDVTWLYGPLQTRTKPPSSDTSPPPSGIPTTGPFLDKKPILKKRTASQAILQRSLSTHTLLKHAGAIVKAQEADSPHTRPNMYRSASDFAAAESMLERLSVGSTLGSTLASETDSPSERRHISFNTEVVQCIALDGDEDRGGYHFDYPYEVFEDKFSDDGVFMLKQMASRPRLSNLSTPRGSFSSDSKTIAPLPSTTLKCLEDDLQPEEPKPRQAMFPLSWLPRLPGLVRAPSNETLRPQSRGSSTLLGDNDNDYSTPTLEIDANWHSSLKESLTDEPVQNNTNTNTSWFSGQIIDQQRPNYYTSFSDPIISLDFGDSDSDRANDNEEEESIDEVTDYGLIGKVLDTVNTAKDIAHVIWNVGWRN</sequence>
<dbReference type="AlphaFoldDB" id="A0A2B7XT92"/>
<organism evidence="3 4">
    <name type="scientific">Polytolypa hystricis (strain UAMH7299)</name>
    <dbReference type="NCBI Taxonomy" id="1447883"/>
    <lineage>
        <taxon>Eukaryota</taxon>
        <taxon>Fungi</taxon>
        <taxon>Dikarya</taxon>
        <taxon>Ascomycota</taxon>
        <taxon>Pezizomycotina</taxon>
        <taxon>Eurotiomycetes</taxon>
        <taxon>Eurotiomycetidae</taxon>
        <taxon>Onygenales</taxon>
        <taxon>Onygenales incertae sedis</taxon>
        <taxon>Polytolypa</taxon>
    </lineage>
</organism>
<dbReference type="EMBL" id="PDNA01000127">
    <property type="protein sequence ID" value="PGH11808.1"/>
    <property type="molecule type" value="Genomic_DNA"/>
</dbReference>
<dbReference type="GO" id="GO:0005773">
    <property type="term" value="C:vacuole"/>
    <property type="evidence" value="ECO:0007669"/>
    <property type="project" value="GOC"/>
</dbReference>
<dbReference type="GO" id="GO:0042149">
    <property type="term" value="P:cellular response to glucose starvation"/>
    <property type="evidence" value="ECO:0007669"/>
    <property type="project" value="TreeGrafter"/>
</dbReference>
<evidence type="ECO:0000259" key="2">
    <source>
        <dbReference type="Pfam" id="PF08550"/>
    </source>
</evidence>
<dbReference type="PANTHER" id="PTHR28051">
    <property type="entry name" value="PROTEIN MTL1-RELATED"/>
    <property type="match status" value="1"/>
</dbReference>
<reference evidence="3 4" key="1">
    <citation type="submission" date="2017-10" db="EMBL/GenBank/DDBJ databases">
        <title>Comparative genomics in systemic dimorphic fungi from Ajellomycetaceae.</title>
        <authorList>
            <person name="Munoz J.F."/>
            <person name="Mcewen J.G."/>
            <person name="Clay O.K."/>
            <person name="Cuomo C.A."/>
        </authorList>
    </citation>
    <scope>NUCLEOTIDE SEQUENCE [LARGE SCALE GENOMIC DNA]</scope>
    <source>
        <strain evidence="3 4">UAMH7299</strain>
    </source>
</reference>
<dbReference type="STRING" id="1447883.A0A2B7XT92"/>
<feature type="compositionally biased region" description="Polar residues" evidence="1">
    <location>
        <begin position="35"/>
        <end position="60"/>
    </location>
</feature>
<dbReference type="PANTHER" id="PTHR28051:SF1">
    <property type="entry name" value="PROTEIN MTL1-RELATED"/>
    <property type="match status" value="1"/>
</dbReference>
<feature type="region of interest" description="Disordered" evidence="1">
    <location>
        <begin position="118"/>
        <end position="138"/>
    </location>
</feature>
<dbReference type="OrthoDB" id="5563539at2759"/>
<feature type="region of interest" description="Disordered" evidence="1">
    <location>
        <begin position="1"/>
        <end position="61"/>
    </location>
</feature>
<gene>
    <name evidence="3" type="ORF">AJ80_06966</name>
</gene>
<dbReference type="InterPro" id="IPR013860">
    <property type="entry name" value="AreA_GATA"/>
</dbReference>
<feature type="domain" description="Nitrogen regulatory protein areA GATA-like" evidence="2">
    <location>
        <begin position="178"/>
        <end position="205"/>
    </location>
</feature>
<accession>A0A2B7XT92</accession>
<comment type="caution">
    <text evidence="3">The sequence shown here is derived from an EMBL/GenBank/DDBJ whole genome shotgun (WGS) entry which is preliminary data.</text>
</comment>
<feature type="region of interest" description="Disordered" evidence="1">
    <location>
        <begin position="454"/>
        <end position="479"/>
    </location>
</feature>
<protein>
    <recommendedName>
        <fullName evidence="2">Nitrogen regulatory protein areA GATA-like domain-containing protein</fullName>
    </recommendedName>
</protein>
<name>A0A2B7XT92_POLH7</name>
<evidence type="ECO:0000313" key="4">
    <source>
        <dbReference type="Proteomes" id="UP000224634"/>
    </source>
</evidence>
<evidence type="ECO:0000313" key="3">
    <source>
        <dbReference type="EMBL" id="PGH11808.1"/>
    </source>
</evidence>
<proteinExistence type="predicted"/>
<keyword evidence="4" id="KW-1185">Reference proteome</keyword>
<dbReference type="Pfam" id="PF08550">
    <property type="entry name" value="GATA_AreA"/>
    <property type="match status" value="1"/>
</dbReference>
<dbReference type="Proteomes" id="UP000224634">
    <property type="component" value="Unassembled WGS sequence"/>
</dbReference>
<feature type="compositionally biased region" description="Polar residues" evidence="1">
    <location>
        <begin position="456"/>
        <end position="479"/>
    </location>
</feature>
<dbReference type="InterPro" id="IPR052292">
    <property type="entry name" value="Glucose_repression_reg"/>
</dbReference>
<dbReference type="GO" id="GO:0007039">
    <property type="term" value="P:protein catabolic process in the vacuole"/>
    <property type="evidence" value="ECO:0007669"/>
    <property type="project" value="TreeGrafter"/>
</dbReference>
<evidence type="ECO:0000256" key="1">
    <source>
        <dbReference type="SAM" id="MobiDB-lite"/>
    </source>
</evidence>
<feature type="region of interest" description="Disordered" evidence="1">
    <location>
        <begin position="235"/>
        <end position="258"/>
    </location>
</feature>